<organism evidence="16 17">
    <name type="scientific">Fulvivirga imtechensis AK7</name>
    <dbReference type="NCBI Taxonomy" id="1237149"/>
    <lineage>
        <taxon>Bacteria</taxon>
        <taxon>Pseudomonadati</taxon>
        <taxon>Bacteroidota</taxon>
        <taxon>Cytophagia</taxon>
        <taxon>Cytophagales</taxon>
        <taxon>Fulvivirgaceae</taxon>
        <taxon>Fulvivirga</taxon>
    </lineage>
</organism>
<keyword evidence="7" id="KW-0479">Metal-binding</keyword>
<keyword evidence="11" id="KW-0411">Iron-sulfur</keyword>
<dbReference type="eggNOG" id="COG1194">
    <property type="taxonomic scope" value="Bacteria"/>
</dbReference>
<dbReference type="Gene3D" id="1.10.340.30">
    <property type="entry name" value="Hypothetical protein, domain 2"/>
    <property type="match status" value="1"/>
</dbReference>
<dbReference type="EC" id="3.2.2.31" evidence="4 14"/>
<keyword evidence="9" id="KW-0378">Hydrolase</keyword>
<dbReference type="InterPro" id="IPR011257">
    <property type="entry name" value="DNA_glycosylase"/>
</dbReference>
<feature type="domain" description="HhH-GPD" evidence="15">
    <location>
        <begin position="38"/>
        <end position="189"/>
    </location>
</feature>
<keyword evidence="10 14" id="KW-0408">Iron</keyword>
<evidence type="ECO:0000256" key="11">
    <source>
        <dbReference type="ARBA" id="ARBA00023014"/>
    </source>
</evidence>
<name>L8JLM2_9BACT</name>
<dbReference type="InterPro" id="IPR029119">
    <property type="entry name" value="MutY_C"/>
</dbReference>
<evidence type="ECO:0000256" key="4">
    <source>
        <dbReference type="ARBA" id="ARBA00012045"/>
    </source>
</evidence>
<evidence type="ECO:0000256" key="1">
    <source>
        <dbReference type="ARBA" id="ARBA00000843"/>
    </source>
</evidence>
<dbReference type="InterPro" id="IPR005760">
    <property type="entry name" value="A/G_AdeGlyc_MutY"/>
</dbReference>
<dbReference type="GO" id="GO:0006284">
    <property type="term" value="P:base-excision repair"/>
    <property type="evidence" value="ECO:0007669"/>
    <property type="project" value="UniProtKB-UniRule"/>
</dbReference>
<accession>L8JLM2</accession>
<dbReference type="STRING" id="1237149.C900_04529"/>
<reference evidence="16 17" key="1">
    <citation type="submission" date="2012-12" db="EMBL/GenBank/DDBJ databases">
        <title>Genome assembly of Fulvivirga imtechensis AK7.</title>
        <authorList>
            <person name="Nupur N."/>
            <person name="Khatri I."/>
            <person name="Kumar R."/>
            <person name="Subramanian S."/>
            <person name="Pinnaka A."/>
        </authorList>
    </citation>
    <scope>NUCLEOTIDE SEQUENCE [LARGE SCALE GENOMIC DNA]</scope>
    <source>
        <strain evidence="16 17">AK7</strain>
    </source>
</reference>
<dbReference type="InterPro" id="IPR000445">
    <property type="entry name" value="HhH_motif"/>
</dbReference>
<dbReference type="PROSITE" id="PS01155">
    <property type="entry name" value="ENDONUCLEASE_III_2"/>
    <property type="match status" value="1"/>
</dbReference>
<dbReference type="PROSITE" id="PS00764">
    <property type="entry name" value="ENDONUCLEASE_III_1"/>
    <property type="match status" value="1"/>
</dbReference>
<dbReference type="InterPro" id="IPR003265">
    <property type="entry name" value="HhH-GPD_domain"/>
</dbReference>
<dbReference type="Pfam" id="PF00633">
    <property type="entry name" value="HHH"/>
    <property type="match status" value="1"/>
</dbReference>
<dbReference type="GO" id="GO:0051539">
    <property type="term" value="F:4 iron, 4 sulfur cluster binding"/>
    <property type="evidence" value="ECO:0007669"/>
    <property type="project" value="UniProtKB-UniRule"/>
</dbReference>
<dbReference type="InterPro" id="IPR004035">
    <property type="entry name" value="Endouclease-III_FeS-bd_BS"/>
</dbReference>
<comment type="similarity">
    <text evidence="3 14">Belongs to the Nth/MutY family.</text>
</comment>
<evidence type="ECO:0000256" key="14">
    <source>
        <dbReference type="RuleBase" id="RU365096"/>
    </source>
</evidence>
<evidence type="ECO:0000256" key="13">
    <source>
        <dbReference type="ARBA" id="ARBA00023295"/>
    </source>
</evidence>
<evidence type="ECO:0000259" key="15">
    <source>
        <dbReference type="SMART" id="SM00478"/>
    </source>
</evidence>
<dbReference type="SMART" id="SM00478">
    <property type="entry name" value="ENDO3c"/>
    <property type="match status" value="1"/>
</dbReference>
<dbReference type="InterPro" id="IPR015797">
    <property type="entry name" value="NUDIX_hydrolase-like_dom_sf"/>
</dbReference>
<gene>
    <name evidence="16" type="ORF">C900_04529</name>
</gene>
<protein>
    <recommendedName>
        <fullName evidence="5 14">Adenine DNA glycosylase</fullName>
        <ecNumber evidence="4 14">3.2.2.31</ecNumber>
    </recommendedName>
</protein>
<keyword evidence="13 14" id="KW-0326">Glycosidase</keyword>
<comment type="function">
    <text evidence="2">Adenine glycosylase active on G-A mispairs. MutY also corrects error-prone DNA synthesis past GO lesions which are due to the oxidatively damaged form of guanine: 7,8-dihydro-8-oxoguanine (8-oxo-dGTP).</text>
</comment>
<keyword evidence="8 14" id="KW-0227">DNA damage</keyword>
<dbReference type="PANTHER" id="PTHR42944">
    <property type="entry name" value="ADENINE DNA GLYCOSYLASE"/>
    <property type="match status" value="1"/>
</dbReference>
<dbReference type="InterPro" id="IPR023170">
    <property type="entry name" value="HhH_base_excis_C"/>
</dbReference>
<evidence type="ECO:0000256" key="3">
    <source>
        <dbReference type="ARBA" id="ARBA00008343"/>
    </source>
</evidence>
<dbReference type="AlphaFoldDB" id="L8JLM2"/>
<comment type="catalytic activity">
    <reaction evidence="1 14">
        <text>Hydrolyzes free adenine bases from 7,8-dihydro-8-oxoguanine:adenine mismatched double-stranded DNA, leaving an apurinic site.</text>
        <dbReference type="EC" id="3.2.2.31"/>
    </reaction>
</comment>
<dbReference type="InterPro" id="IPR044298">
    <property type="entry name" value="MIG/MutY"/>
</dbReference>
<dbReference type="GO" id="GO:0035485">
    <property type="term" value="F:adenine/guanine mispair binding"/>
    <property type="evidence" value="ECO:0007669"/>
    <property type="project" value="TreeGrafter"/>
</dbReference>
<dbReference type="FunFam" id="1.10.340.30:FF:000002">
    <property type="entry name" value="Adenine DNA glycosylase"/>
    <property type="match status" value="1"/>
</dbReference>
<evidence type="ECO:0000256" key="9">
    <source>
        <dbReference type="ARBA" id="ARBA00022801"/>
    </source>
</evidence>
<evidence type="ECO:0000256" key="2">
    <source>
        <dbReference type="ARBA" id="ARBA00002933"/>
    </source>
</evidence>
<dbReference type="Pfam" id="PF14815">
    <property type="entry name" value="NUDIX_4"/>
    <property type="match status" value="1"/>
</dbReference>
<dbReference type="CDD" id="cd00056">
    <property type="entry name" value="ENDO3c"/>
    <property type="match status" value="1"/>
</dbReference>
<evidence type="ECO:0000256" key="7">
    <source>
        <dbReference type="ARBA" id="ARBA00022723"/>
    </source>
</evidence>
<dbReference type="Gene3D" id="3.90.79.10">
    <property type="entry name" value="Nucleoside Triphosphate Pyrophosphohydrolase"/>
    <property type="match status" value="1"/>
</dbReference>
<dbReference type="GO" id="GO:0034039">
    <property type="term" value="F:8-oxo-7,8-dihydroguanine DNA N-glycosylase activity"/>
    <property type="evidence" value="ECO:0007669"/>
    <property type="project" value="TreeGrafter"/>
</dbReference>
<keyword evidence="6" id="KW-0004">4Fe-4S</keyword>
<dbReference type="Pfam" id="PF00730">
    <property type="entry name" value="HhH-GPD"/>
    <property type="match status" value="1"/>
</dbReference>
<evidence type="ECO:0000256" key="6">
    <source>
        <dbReference type="ARBA" id="ARBA00022485"/>
    </source>
</evidence>
<keyword evidence="12" id="KW-0234">DNA repair</keyword>
<dbReference type="NCBIfam" id="TIGR01084">
    <property type="entry name" value="mutY"/>
    <property type="match status" value="1"/>
</dbReference>
<evidence type="ECO:0000256" key="10">
    <source>
        <dbReference type="ARBA" id="ARBA00023004"/>
    </source>
</evidence>
<dbReference type="GO" id="GO:0046872">
    <property type="term" value="F:metal ion binding"/>
    <property type="evidence" value="ECO:0007669"/>
    <property type="project" value="UniProtKB-UniRule"/>
</dbReference>
<comment type="cofactor">
    <cofactor evidence="14">
        <name>[4Fe-4S] cluster</name>
        <dbReference type="ChEBI" id="CHEBI:49883"/>
    </cofactor>
    <text evidence="14">Binds 1 [4Fe-4S] cluster.</text>
</comment>
<dbReference type="EMBL" id="AMZN01000066">
    <property type="protein sequence ID" value="ELR69826.1"/>
    <property type="molecule type" value="Genomic_DNA"/>
</dbReference>
<evidence type="ECO:0000256" key="8">
    <source>
        <dbReference type="ARBA" id="ARBA00022763"/>
    </source>
</evidence>
<dbReference type="GO" id="GO:0032357">
    <property type="term" value="F:oxidized purine DNA binding"/>
    <property type="evidence" value="ECO:0007669"/>
    <property type="project" value="TreeGrafter"/>
</dbReference>
<dbReference type="RefSeq" id="WP_009581717.1">
    <property type="nucleotide sequence ID" value="NZ_AMZN01000066.1"/>
</dbReference>
<dbReference type="SUPFAM" id="SSF48150">
    <property type="entry name" value="DNA-glycosylase"/>
    <property type="match status" value="1"/>
</dbReference>
<dbReference type="PANTHER" id="PTHR42944:SF1">
    <property type="entry name" value="ADENINE DNA GLYCOSYLASE"/>
    <property type="match status" value="1"/>
</dbReference>
<evidence type="ECO:0000313" key="17">
    <source>
        <dbReference type="Proteomes" id="UP000011135"/>
    </source>
</evidence>
<dbReference type="Proteomes" id="UP000011135">
    <property type="component" value="Unassembled WGS sequence"/>
</dbReference>
<keyword evidence="17" id="KW-1185">Reference proteome</keyword>
<dbReference type="SUPFAM" id="SSF55811">
    <property type="entry name" value="Nudix"/>
    <property type="match status" value="1"/>
</dbReference>
<dbReference type="GO" id="GO:0006298">
    <property type="term" value="P:mismatch repair"/>
    <property type="evidence" value="ECO:0007669"/>
    <property type="project" value="TreeGrafter"/>
</dbReference>
<dbReference type="GO" id="GO:0000701">
    <property type="term" value="F:purine-specific mismatch base pair DNA N-glycosylase activity"/>
    <property type="evidence" value="ECO:0007669"/>
    <property type="project" value="UniProtKB-EC"/>
</dbReference>
<comment type="caution">
    <text evidence="16">The sequence shown here is derived from an EMBL/GenBank/DDBJ whole genome shotgun (WGS) entry which is preliminary data.</text>
</comment>
<sequence length="356" mass="41941">MDNKEFIEKLISWYNVNKRDLPWRKTRDSFKIWLSEIILQQTRVAQGLPYYLKFINNFNNVEQLAVADEQFVLRLWQGLGYYSRARNLHKCAREVHENFDGKFPESYEKLIKLPGIGKYTAAAIASFAYMEKVPVIDGNVYRVLSRIFGVDADIADGRGQKVFEKLAAELMPETHPDIYNQAIMEFGALQCTPKNPACTQCIFNIECFARRNNKQNELPVKSKKVKVKNRYFHYVVLKYKDHMAMRKRGDGDIWQGLYDYLMVESEAFTDYGWLLENNELLDHLHPYIQDVEVSEDYRHVLTHRRLFARFYTVSLQENAPVKTVLPQFELQLYDREAVYDLPKPVLVSRYLNDTIF</sequence>
<evidence type="ECO:0000256" key="12">
    <source>
        <dbReference type="ARBA" id="ARBA00023204"/>
    </source>
</evidence>
<evidence type="ECO:0000313" key="16">
    <source>
        <dbReference type="EMBL" id="ELR69826.1"/>
    </source>
</evidence>
<dbReference type="OrthoDB" id="9802365at2"/>
<proteinExistence type="inferred from homology"/>
<dbReference type="Gene3D" id="1.10.1670.10">
    <property type="entry name" value="Helix-hairpin-Helix base-excision DNA repair enzymes (C-terminal)"/>
    <property type="match status" value="1"/>
</dbReference>
<evidence type="ECO:0000256" key="5">
    <source>
        <dbReference type="ARBA" id="ARBA00022023"/>
    </source>
</evidence>
<dbReference type="CDD" id="cd03431">
    <property type="entry name" value="NUDIX_DNA_Glycosylase_C-MutY"/>
    <property type="match status" value="1"/>
</dbReference>
<dbReference type="InterPro" id="IPR004036">
    <property type="entry name" value="Endonuclease-III-like_CS2"/>
</dbReference>
<dbReference type="PATRIC" id="fig|1237149.3.peg.4044"/>